<dbReference type="InterPro" id="IPR055898">
    <property type="entry name" value="DUF7475"/>
</dbReference>
<feature type="transmembrane region" description="Helical" evidence="1">
    <location>
        <begin position="106"/>
        <end position="126"/>
    </location>
</feature>
<evidence type="ECO:0000313" key="2">
    <source>
        <dbReference type="EMBL" id="MFC4988531.1"/>
    </source>
</evidence>
<keyword evidence="1" id="KW-0812">Transmembrane</keyword>
<feature type="transmembrane region" description="Helical" evidence="1">
    <location>
        <begin position="72"/>
        <end position="91"/>
    </location>
</feature>
<reference evidence="2 3" key="1">
    <citation type="journal article" date="2019" name="Int. J. Syst. Evol. Microbiol.">
        <title>The Global Catalogue of Microorganisms (GCM) 10K type strain sequencing project: providing services to taxonomists for standard genome sequencing and annotation.</title>
        <authorList>
            <consortium name="The Broad Institute Genomics Platform"/>
            <consortium name="The Broad Institute Genome Sequencing Center for Infectious Disease"/>
            <person name="Wu L."/>
            <person name="Ma J."/>
        </authorList>
    </citation>
    <scope>NUCLEOTIDE SEQUENCE [LARGE SCALE GENOMIC DNA]</scope>
    <source>
        <strain evidence="2 3">CGMCC 1.15824</strain>
    </source>
</reference>
<proteinExistence type="predicted"/>
<dbReference type="Pfam" id="PF24287">
    <property type="entry name" value="DUF7475"/>
    <property type="match status" value="1"/>
</dbReference>
<keyword evidence="1" id="KW-0472">Membrane</keyword>
<organism evidence="2 3">
    <name type="scientific">Saliphagus infecundisoli</name>
    <dbReference type="NCBI Taxonomy" id="1849069"/>
    <lineage>
        <taxon>Archaea</taxon>
        <taxon>Methanobacteriati</taxon>
        <taxon>Methanobacteriota</taxon>
        <taxon>Stenosarchaea group</taxon>
        <taxon>Halobacteria</taxon>
        <taxon>Halobacteriales</taxon>
        <taxon>Natrialbaceae</taxon>
        <taxon>Saliphagus</taxon>
    </lineage>
</organism>
<dbReference type="Proteomes" id="UP001595925">
    <property type="component" value="Unassembled WGS sequence"/>
</dbReference>
<dbReference type="AlphaFoldDB" id="A0ABD5QFG4"/>
<name>A0ABD5QFG4_9EURY</name>
<feature type="transmembrane region" description="Helical" evidence="1">
    <location>
        <begin position="42"/>
        <end position="65"/>
    </location>
</feature>
<comment type="caution">
    <text evidence="2">The sequence shown here is derived from an EMBL/GenBank/DDBJ whole genome shotgun (WGS) entry which is preliminary data.</text>
</comment>
<gene>
    <name evidence="2" type="ORF">ACFPFO_12315</name>
</gene>
<feature type="transmembrane region" description="Helical" evidence="1">
    <location>
        <begin position="12"/>
        <end position="36"/>
    </location>
</feature>
<keyword evidence="1" id="KW-1133">Transmembrane helix</keyword>
<keyword evidence="3" id="KW-1185">Reference proteome</keyword>
<evidence type="ECO:0000256" key="1">
    <source>
        <dbReference type="SAM" id="Phobius"/>
    </source>
</evidence>
<sequence>MSTATTRETASGIDALGAIHWLGVLAALVSAGVHLLLGVRMIPSALGISFVLAGLGFVGGVVLVLAGVRRRAVYAVGIPFTAIQIVLWYAVNFAGTDASIPGDVGTLGAVDKIAQVVLLAVLVVLVRR</sequence>
<dbReference type="EMBL" id="JBHSJG010000036">
    <property type="protein sequence ID" value="MFC4988531.1"/>
    <property type="molecule type" value="Genomic_DNA"/>
</dbReference>
<evidence type="ECO:0000313" key="3">
    <source>
        <dbReference type="Proteomes" id="UP001595925"/>
    </source>
</evidence>
<dbReference type="RefSeq" id="WP_224827297.1">
    <property type="nucleotide sequence ID" value="NZ_JAIVEF010000001.1"/>
</dbReference>
<accession>A0ABD5QFG4</accession>
<protein>
    <submittedName>
        <fullName evidence="2">Uncharacterized protein</fullName>
    </submittedName>
</protein>